<accession>A0A645GSS0</accession>
<dbReference type="InterPro" id="IPR036721">
    <property type="entry name" value="RCK_C_sf"/>
</dbReference>
<dbReference type="InterPro" id="IPR006037">
    <property type="entry name" value="RCK_C"/>
</dbReference>
<feature type="domain" description="RCK C-terminal" evidence="2">
    <location>
        <begin position="34"/>
        <end position="119"/>
    </location>
</feature>
<dbReference type="GO" id="GO:0008324">
    <property type="term" value="F:monoatomic cation transmembrane transporter activity"/>
    <property type="evidence" value="ECO:0007669"/>
    <property type="project" value="InterPro"/>
</dbReference>
<evidence type="ECO:0000313" key="3">
    <source>
        <dbReference type="EMBL" id="MPN29340.1"/>
    </source>
</evidence>
<evidence type="ECO:0000256" key="1">
    <source>
        <dbReference type="SAM" id="Coils"/>
    </source>
</evidence>
<keyword evidence="1" id="KW-0175">Coiled coil</keyword>
<sequence length="126" mass="14152">MTNVSSYRLNLQQLLASKAKLENEIVDNINKIIDYSSRLSNINPLVPFEFKITNECKFIGKTAGEIKFWQHTSATIVGVKRDGNLIVSPGPYIEFKENDILLVVGESSIHHSVPAFLYGNLDIDQD</sequence>
<evidence type="ECO:0000259" key="2">
    <source>
        <dbReference type="PROSITE" id="PS51202"/>
    </source>
</evidence>
<protein>
    <recommendedName>
        <fullName evidence="2">RCK C-terminal domain-containing protein</fullName>
    </recommendedName>
</protein>
<organism evidence="3">
    <name type="scientific">bioreactor metagenome</name>
    <dbReference type="NCBI Taxonomy" id="1076179"/>
    <lineage>
        <taxon>unclassified sequences</taxon>
        <taxon>metagenomes</taxon>
        <taxon>ecological metagenomes</taxon>
    </lineage>
</organism>
<reference evidence="3" key="1">
    <citation type="submission" date="2019-08" db="EMBL/GenBank/DDBJ databases">
        <authorList>
            <person name="Kucharzyk K."/>
            <person name="Murdoch R.W."/>
            <person name="Higgins S."/>
            <person name="Loffler F."/>
        </authorList>
    </citation>
    <scope>NUCLEOTIDE SEQUENCE</scope>
</reference>
<dbReference type="PROSITE" id="PS51202">
    <property type="entry name" value="RCK_C"/>
    <property type="match status" value="1"/>
</dbReference>
<dbReference type="Pfam" id="PF02080">
    <property type="entry name" value="TrkA_C"/>
    <property type="match status" value="1"/>
</dbReference>
<name>A0A645GSS0_9ZZZZ</name>
<comment type="caution">
    <text evidence="3">The sequence shown here is derived from an EMBL/GenBank/DDBJ whole genome shotgun (WGS) entry which is preliminary data.</text>
</comment>
<dbReference type="EMBL" id="VSSQ01079976">
    <property type="protein sequence ID" value="MPN29340.1"/>
    <property type="molecule type" value="Genomic_DNA"/>
</dbReference>
<dbReference type="Gene3D" id="3.30.70.1450">
    <property type="entry name" value="Regulator of K+ conductance, C-terminal domain"/>
    <property type="match status" value="1"/>
</dbReference>
<gene>
    <name evidence="3" type="ORF">SDC9_176793</name>
</gene>
<feature type="coiled-coil region" evidence="1">
    <location>
        <begin position="4"/>
        <end position="31"/>
    </location>
</feature>
<proteinExistence type="predicted"/>
<dbReference type="GO" id="GO:0006813">
    <property type="term" value="P:potassium ion transport"/>
    <property type="evidence" value="ECO:0007669"/>
    <property type="project" value="InterPro"/>
</dbReference>
<dbReference type="SUPFAM" id="SSF116726">
    <property type="entry name" value="TrkA C-terminal domain-like"/>
    <property type="match status" value="1"/>
</dbReference>
<dbReference type="AlphaFoldDB" id="A0A645GSS0"/>